<name>A0A9P7JDP1_9AGAM</name>
<organism evidence="2 3">
    <name type="scientific">Suillus subaureus</name>
    <dbReference type="NCBI Taxonomy" id="48587"/>
    <lineage>
        <taxon>Eukaryota</taxon>
        <taxon>Fungi</taxon>
        <taxon>Dikarya</taxon>
        <taxon>Basidiomycota</taxon>
        <taxon>Agaricomycotina</taxon>
        <taxon>Agaricomycetes</taxon>
        <taxon>Agaricomycetidae</taxon>
        <taxon>Boletales</taxon>
        <taxon>Suillineae</taxon>
        <taxon>Suillaceae</taxon>
        <taxon>Suillus</taxon>
    </lineage>
</organism>
<accession>A0A9P7JDP1</accession>
<dbReference type="GeneID" id="64634119"/>
<feature type="transmembrane region" description="Helical" evidence="1">
    <location>
        <begin position="512"/>
        <end position="535"/>
    </location>
</feature>
<evidence type="ECO:0000313" key="2">
    <source>
        <dbReference type="EMBL" id="KAG1816663.1"/>
    </source>
</evidence>
<feature type="transmembrane region" description="Helical" evidence="1">
    <location>
        <begin position="474"/>
        <end position="492"/>
    </location>
</feature>
<proteinExistence type="predicted"/>
<sequence>MSLLASAHAIKLKMNFVSTTTDQKQPQCYSSQLKPFYHGTASRYTSPSSGKCKRLIVQSVNPNLNSDWNEDNVRSNAPLSTQLAGRLTRMMFNPSNETFLWLFIWLFYIITLLSPSRGPVFAAYYKPYLMRFVGQLWAARSPREYALRARAADEDDGRVRRVTHALYPRFLVVYDEERRNWTRVNVEAVVRRKPYVAVTYCYDDVINSGSTGALIERVRNATLDQGFDAYWLDLECLFEDPVQKAQDLYRMSDVYRLASFTLIILTNESAWPAWGGRVWTLPEALLSRELRYKAGNNALTRTTMKNPILSTLMALGRIRSRGWSVISSSKKQYGAAKALPLNLRVRKEVLRGDIAQKRFTALMGFFEHRILPNAEETELQALARLFMANDNDRIADRMISMFPRDRRGINQWYTKEDEYGAKLWDIEPVVQVIGITSNGSLVLDGCRAAAIRWKNFPSIAFATRRSFRRLLAHALPYTTLILFLTSCVMISIGNQTASTSVYGTSPGTSPLVAGGGVLLAFSLILLIFAPIFTTYAHSGRVVLARPWLIGVKGVISAQEASDYLYGRQIGDFRRTLYTPSGSPLARPRESDSKFREGHVSQYDAALAAPPFDPIEGHMFTLVDTISGTIYYFRAHRPPTVCLFTGSEGGQGRFVLASEECSCSELRRETGTPHAEFHLCLHAHF</sequence>
<dbReference type="EMBL" id="JABBWG010000015">
    <property type="protein sequence ID" value="KAG1816663.1"/>
    <property type="molecule type" value="Genomic_DNA"/>
</dbReference>
<dbReference type="AlphaFoldDB" id="A0A9P7JDP1"/>
<reference evidence="2" key="1">
    <citation type="journal article" date="2020" name="New Phytol.">
        <title>Comparative genomics reveals dynamic genome evolution in host specialist ectomycorrhizal fungi.</title>
        <authorList>
            <person name="Lofgren L.A."/>
            <person name="Nguyen N.H."/>
            <person name="Vilgalys R."/>
            <person name="Ruytinx J."/>
            <person name="Liao H.L."/>
            <person name="Branco S."/>
            <person name="Kuo A."/>
            <person name="LaButti K."/>
            <person name="Lipzen A."/>
            <person name="Andreopoulos W."/>
            <person name="Pangilinan J."/>
            <person name="Riley R."/>
            <person name="Hundley H."/>
            <person name="Na H."/>
            <person name="Barry K."/>
            <person name="Grigoriev I.V."/>
            <person name="Stajich J.E."/>
            <person name="Kennedy P.G."/>
        </authorList>
    </citation>
    <scope>NUCLEOTIDE SEQUENCE</scope>
    <source>
        <strain evidence="2">MN1</strain>
    </source>
</reference>
<dbReference type="OrthoDB" id="2624308at2759"/>
<keyword evidence="1" id="KW-0472">Membrane</keyword>
<keyword evidence="3" id="KW-1185">Reference proteome</keyword>
<keyword evidence="1" id="KW-0812">Transmembrane</keyword>
<dbReference type="RefSeq" id="XP_041193223.1">
    <property type="nucleotide sequence ID" value="XM_041340103.1"/>
</dbReference>
<protein>
    <recommendedName>
        <fullName evidence="4">Heterokaryon incompatibility domain-containing protein</fullName>
    </recommendedName>
</protein>
<comment type="caution">
    <text evidence="2">The sequence shown here is derived from an EMBL/GenBank/DDBJ whole genome shotgun (WGS) entry which is preliminary data.</text>
</comment>
<evidence type="ECO:0008006" key="4">
    <source>
        <dbReference type="Google" id="ProtNLM"/>
    </source>
</evidence>
<feature type="transmembrane region" description="Helical" evidence="1">
    <location>
        <begin position="99"/>
        <end position="125"/>
    </location>
</feature>
<evidence type="ECO:0000256" key="1">
    <source>
        <dbReference type="SAM" id="Phobius"/>
    </source>
</evidence>
<keyword evidence="1" id="KW-1133">Transmembrane helix</keyword>
<dbReference type="Proteomes" id="UP000807769">
    <property type="component" value="Unassembled WGS sequence"/>
</dbReference>
<gene>
    <name evidence="2" type="ORF">BJ212DRAFT_1480535</name>
</gene>
<evidence type="ECO:0000313" key="3">
    <source>
        <dbReference type="Proteomes" id="UP000807769"/>
    </source>
</evidence>